<proteinExistence type="inferred from homology"/>
<evidence type="ECO:0000259" key="4">
    <source>
        <dbReference type="Pfam" id="PF00534"/>
    </source>
</evidence>
<keyword evidence="2" id="KW-0328">Glycosyltransferase</keyword>
<accession>A0A7W7Y6N8</accession>
<dbReference type="GO" id="GO:0016757">
    <property type="term" value="F:glycosyltransferase activity"/>
    <property type="evidence" value="ECO:0007669"/>
    <property type="project" value="UniProtKB-KW"/>
</dbReference>
<dbReference type="Pfam" id="PF00534">
    <property type="entry name" value="Glycos_transf_1"/>
    <property type="match status" value="1"/>
</dbReference>
<dbReference type="SUPFAM" id="SSF53756">
    <property type="entry name" value="UDP-Glycosyltransferase/glycogen phosphorylase"/>
    <property type="match status" value="1"/>
</dbReference>
<keyword evidence="6" id="KW-1185">Reference proteome</keyword>
<dbReference type="InterPro" id="IPR001296">
    <property type="entry name" value="Glyco_trans_1"/>
</dbReference>
<dbReference type="Gene3D" id="3.40.50.2000">
    <property type="entry name" value="Glycogen Phosphorylase B"/>
    <property type="match status" value="2"/>
</dbReference>
<dbReference type="RefSeq" id="WP_184337226.1">
    <property type="nucleotide sequence ID" value="NZ_JACHIG010000001.1"/>
</dbReference>
<comment type="caution">
    <text evidence="5">The sequence shown here is derived from an EMBL/GenBank/DDBJ whole genome shotgun (WGS) entry which is preliminary data.</text>
</comment>
<name>A0A7W7Y6N8_9BACT</name>
<sequence length="407" mass="45406">MPTDPSDISATSSHRSAFYGLIGSGLVGRDPFDRRSFSGISYYFFKECERQGLLLGAAGCELEGWRKWQLLALNYHRQKALWRMRYYLDSRYRGQLTHILARKLPRDQRIGTLLQIGAMFDGGELLQKNAYCTSYHDGNIAMRLRSPYGARGFDERRAAQALAYERKVAQKMDRVFVMGDYLAKSFEEDLGVSPHRIVNISHGANLDEIPMPDPHKNYASLEVLFVAVEFERKGGRVLLPAFQRVRQQVPGAVLHVIGTRGEPPADLPLENVRWHGFMRKEVPAEAAVIENLYRRCSVFVLPSFYEPFGISVSEAMLYGIAPIITGDWGVAEKVVPGVSGLHVKAGDEDGLAAALHELLSDPAKAAAYGKAARQRGLDHFTWPAVVTHLGHALDAMHQEPPLCSLSK</sequence>
<dbReference type="Proteomes" id="UP000590740">
    <property type="component" value="Unassembled WGS sequence"/>
</dbReference>
<dbReference type="PANTHER" id="PTHR12526">
    <property type="entry name" value="GLYCOSYLTRANSFERASE"/>
    <property type="match status" value="1"/>
</dbReference>
<evidence type="ECO:0000313" key="5">
    <source>
        <dbReference type="EMBL" id="MBB5030462.1"/>
    </source>
</evidence>
<evidence type="ECO:0000313" key="6">
    <source>
        <dbReference type="Proteomes" id="UP000590740"/>
    </source>
</evidence>
<feature type="domain" description="Glycosyl transferase family 1" evidence="4">
    <location>
        <begin position="222"/>
        <end position="375"/>
    </location>
</feature>
<evidence type="ECO:0000256" key="2">
    <source>
        <dbReference type="ARBA" id="ARBA00022676"/>
    </source>
</evidence>
<dbReference type="CDD" id="cd03801">
    <property type="entry name" value="GT4_PimA-like"/>
    <property type="match status" value="1"/>
</dbReference>
<dbReference type="PANTHER" id="PTHR12526:SF640">
    <property type="entry name" value="COLANIC ACID BIOSYNTHESIS GLYCOSYLTRANSFERASE WCAL-RELATED"/>
    <property type="match status" value="1"/>
</dbReference>
<evidence type="ECO:0000256" key="3">
    <source>
        <dbReference type="ARBA" id="ARBA00022679"/>
    </source>
</evidence>
<gene>
    <name evidence="5" type="ORF">HNQ65_000016</name>
</gene>
<dbReference type="AlphaFoldDB" id="A0A7W7Y6N8"/>
<dbReference type="EMBL" id="JACHIG010000001">
    <property type="protein sequence ID" value="MBB5030462.1"/>
    <property type="molecule type" value="Genomic_DNA"/>
</dbReference>
<comment type="similarity">
    <text evidence="1">Belongs to the glycosyltransferase group 1 family. Glycosyltransferase 4 subfamily.</text>
</comment>
<evidence type="ECO:0000256" key="1">
    <source>
        <dbReference type="ARBA" id="ARBA00009481"/>
    </source>
</evidence>
<protein>
    <submittedName>
        <fullName evidence="5">Glycosyltransferase involved in cell wall biosynthesis</fullName>
    </submittedName>
</protein>
<reference evidence="5 6" key="1">
    <citation type="submission" date="2020-08" db="EMBL/GenBank/DDBJ databases">
        <title>Genomic Encyclopedia of Type Strains, Phase IV (KMG-IV): sequencing the most valuable type-strain genomes for metagenomic binning, comparative biology and taxonomic classification.</title>
        <authorList>
            <person name="Goeker M."/>
        </authorList>
    </citation>
    <scope>NUCLEOTIDE SEQUENCE [LARGE SCALE GENOMIC DNA]</scope>
    <source>
        <strain evidence="5 6">DSM 12252</strain>
    </source>
</reference>
<organism evidence="5 6">
    <name type="scientific">Prosthecobacter vanneervenii</name>
    <dbReference type="NCBI Taxonomy" id="48466"/>
    <lineage>
        <taxon>Bacteria</taxon>
        <taxon>Pseudomonadati</taxon>
        <taxon>Verrucomicrobiota</taxon>
        <taxon>Verrucomicrobiia</taxon>
        <taxon>Verrucomicrobiales</taxon>
        <taxon>Verrucomicrobiaceae</taxon>
        <taxon>Prosthecobacter</taxon>
    </lineage>
</organism>
<keyword evidence="3 5" id="KW-0808">Transferase</keyword>